<dbReference type="PANTHER" id="PTHR10174">
    <property type="entry name" value="ALPHA-TOCOPHEROL TRANSFER PROTEIN-RELATED"/>
    <property type="match status" value="1"/>
</dbReference>
<dbReference type="Pfam" id="PF00650">
    <property type="entry name" value="CRAL_TRIO"/>
    <property type="match status" value="1"/>
</dbReference>
<dbReference type="EMBL" id="JARQZJ010000135">
    <property type="protein sequence ID" value="KAK9892504.1"/>
    <property type="molecule type" value="Genomic_DNA"/>
</dbReference>
<comment type="caution">
    <text evidence="2">The sequence shown here is derived from an EMBL/GenBank/DDBJ whole genome shotgun (WGS) entry which is preliminary data.</text>
</comment>
<dbReference type="GO" id="GO:0016020">
    <property type="term" value="C:membrane"/>
    <property type="evidence" value="ECO:0007669"/>
    <property type="project" value="TreeGrafter"/>
</dbReference>
<dbReference type="PANTHER" id="PTHR10174:SF213">
    <property type="entry name" value="CRAL-TRIO DOMAIN-CONTAINING PROTEIN"/>
    <property type="match status" value="1"/>
</dbReference>
<dbReference type="Proteomes" id="UP001431783">
    <property type="component" value="Unassembled WGS sequence"/>
</dbReference>
<organism evidence="2 3">
    <name type="scientific">Henosepilachna vigintioctopunctata</name>
    <dbReference type="NCBI Taxonomy" id="420089"/>
    <lineage>
        <taxon>Eukaryota</taxon>
        <taxon>Metazoa</taxon>
        <taxon>Ecdysozoa</taxon>
        <taxon>Arthropoda</taxon>
        <taxon>Hexapoda</taxon>
        <taxon>Insecta</taxon>
        <taxon>Pterygota</taxon>
        <taxon>Neoptera</taxon>
        <taxon>Endopterygota</taxon>
        <taxon>Coleoptera</taxon>
        <taxon>Polyphaga</taxon>
        <taxon>Cucujiformia</taxon>
        <taxon>Coccinelloidea</taxon>
        <taxon>Coccinellidae</taxon>
        <taxon>Epilachninae</taxon>
        <taxon>Epilachnini</taxon>
        <taxon>Henosepilachna</taxon>
    </lineage>
</organism>
<sequence length="298" mass="34391">MSILADVNKEYSKDAKLKKDDIESLRMWAEKQPHLPNISELQYILFLQSCYYSNEQAKQAIENYFTLRSVCKDIFCNGKSNDRGIQMALDVGLISFLPKPAPNGNKIVFMRLLDTNTDKYIFLDQTRLFDMVVTLVMHLNGTNEGINMIMDMDGATLGHFLKFNPSVAKKYLFYLQEALPIRLKEIHLITVPSWIDKLMTLLKPLLKKELLDMIHIHSNLDSFHKVLPKEYLPKDYGGNGSEAVTTLAEQMRSLVENNSEFFQYQQQQVTDESKRIEKSKDYSEILGLEGTFKKLDVD</sequence>
<dbReference type="SUPFAM" id="SSF52087">
    <property type="entry name" value="CRAL/TRIO domain"/>
    <property type="match status" value="1"/>
</dbReference>
<dbReference type="InterPro" id="IPR001251">
    <property type="entry name" value="CRAL-TRIO_dom"/>
</dbReference>
<dbReference type="Gene3D" id="3.40.525.10">
    <property type="entry name" value="CRAL-TRIO lipid binding domain"/>
    <property type="match status" value="1"/>
</dbReference>
<dbReference type="InterPro" id="IPR036865">
    <property type="entry name" value="CRAL-TRIO_dom_sf"/>
</dbReference>
<dbReference type="PRINTS" id="PR00180">
    <property type="entry name" value="CRETINALDHBP"/>
</dbReference>
<name>A0AAW1VAV3_9CUCU</name>
<accession>A0AAW1VAV3</accession>
<evidence type="ECO:0000259" key="1">
    <source>
        <dbReference type="PROSITE" id="PS50191"/>
    </source>
</evidence>
<keyword evidence="3" id="KW-1185">Reference proteome</keyword>
<dbReference type="GO" id="GO:1902936">
    <property type="term" value="F:phosphatidylinositol bisphosphate binding"/>
    <property type="evidence" value="ECO:0007669"/>
    <property type="project" value="TreeGrafter"/>
</dbReference>
<dbReference type="SUPFAM" id="SSF46938">
    <property type="entry name" value="CRAL/TRIO N-terminal domain"/>
    <property type="match status" value="1"/>
</dbReference>
<dbReference type="AlphaFoldDB" id="A0AAW1VAV3"/>
<dbReference type="PROSITE" id="PS50191">
    <property type="entry name" value="CRAL_TRIO"/>
    <property type="match status" value="1"/>
</dbReference>
<dbReference type="SMART" id="SM00516">
    <property type="entry name" value="SEC14"/>
    <property type="match status" value="1"/>
</dbReference>
<dbReference type="InterPro" id="IPR036273">
    <property type="entry name" value="CRAL/TRIO_N_dom_sf"/>
</dbReference>
<reference evidence="2 3" key="1">
    <citation type="submission" date="2023-03" db="EMBL/GenBank/DDBJ databases">
        <title>Genome insight into feeding habits of ladybird beetles.</title>
        <authorList>
            <person name="Li H.-S."/>
            <person name="Huang Y.-H."/>
            <person name="Pang H."/>
        </authorList>
    </citation>
    <scope>NUCLEOTIDE SEQUENCE [LARGE SCALE GENOMIC DNA]</scope>
    <source>
        <strain evidence="2">SYSU_2023b</strain>
        <tissue evidence="2">Whole body</tissue>
    </source>
</reference>
<proteinExistence type="predicted"/>
<feature type="domain" description="CRAL-TRIO" evidence="1">
    <location>
        <begin position="84"/>
        <end position="244"/>
    </location>
</feature>
<protein>
    <recommendedName>
        <fullName evidence="1">CRAL-TRIO domain-containing protein</fullName>
    </recommendedName>
</protein>
<dbReference type="CDD" id="cd00170">
    <property type="entry name" value="SEC14"/>
    <property type="match status" value="1"/>
</dbReference>
<evidence type="ECO:0000313" key="3">
    <source>
        <dbReference type="Proteomes" id="UP001431783"/>
    </source>
</evidence>
<gene>
    <name evidence="2" type="ORF">WA026_020494</name>
</gene>
<evidence type="ECO:0000313" key="2">
    <source>
        <dbReference type="EMBL" id="KAK9892504.1"/>
    </source>
</evidence>